<reference evidence="2" key="1">
    <citation type="journal article" date="2023" name="G3 (Bethesda)">
        <title>Genome assembly and association tests identify interacting loci associated with vigor, precocity, and sex in interspecific pistachio rootstocks.</title>
        <authorList>
            <person name="Palmer W."/>
            <person name="Jacygrad E."/>
            <person name="Sagayaradj S."/>
            <person name="Cavanaugh K."/>
            <person name="Han R."/>
            <person name="Bertier L."/>
            <person name="Beede B."/>
            <person name="Kafkas S."/>
            <person name="Golino D."/>
            <person name="Preece J."/>
            <person name="Michelmore R."/>
        </authorList>
    </citation>
    <scope>NUCLEOTIDE SEQUENCE [LARGE SCALE GENOMIC DNA]</scope>
</reference>
<organism evidence="1 2">
    <name type="scientific">Pistacia integerrima</name>
    <dbReference type="NCBI Taxonomy" id="434235"/>
    <lineage>
        <taxon>Eukaryota</taxon>
        <taxon>Viridiplantae</taxon>
        <taxon>Streptophyta</taxon>
        <taxon>Embryophyta</taxon>
        <taxon>Tracheophyta</taxon>
        <taxon>Spermatophyta</taxon>
        <taxon>Magnoliopsida</taxon>
        <taxon>eudicotyledons</taxon>
        <taxon>Gunneridae</taxon>
        <taxon>Pentapetalae</taxon>
        <taxon>rosids</taxon>
        <taxon>malvids</taxon>
        <taxon>Sapindales</taxon>
        <taxon>Anacardiaceae</taxon>
        <taxon>Pistacia</taxon>
    </lineage>
</organism>
<keyword evidence="2" id="KW-1185">Reference proteome</keyword>
<gene>
    <name evidence="1" type="ORF">Pint_09115</name>
</gene>
<dbReference type="EMBL" id="CM047745">
    <property type="protein sequence ID" value="KAJ0024068.1"/>
    <property type="molecule type" value="Genomic_DNA"/>
</dbReference>
<accession>A0ACC0XTH3</accession>
<proteinExistence type="predicted"/>
<name>A0ACC0XTH3_9ROSI</name>
<comment type="caution">
    <text evidence="1">The sequence shown here is derived from an EMBL/GenBank/DDBJ whole genome shotgun (WGS) entry which is preliminary data.</text>
</comment>
<evidence type="ECO:0000313" key="2">
    <source>
        <dbReference type="Proteomes" id="UP001163603"/>
    </source>
</evidence>
<protein>
    <submittedName>
        <fullName evidence="1">Uncharacterized protein</fullName>
    </submittedName>
</protein>
<evidence type="ECO:0000313" key="1">
    <source>
        <dbReference type="EMBL" id="KAJ0024068.1"/>
    </source>
</evidence>
<sequence length="146" mass="16671">MNSFIAKEKNFVYSHLHPTGKVYEPHPKPVGIAFGGTIGNERIFIDEDFAKVTVRHHAVDKTYRPGSLIPCQGFLPVEAPILEVEVWGLGGSSAKQSQNSYKKREELFTEQRRKVDMKTFASWEDSPEKMMMDMVSDPNAVRREDR</sequence>
<dbReference type="Proteomes" id="UP001163603">
    <property type="component" value="Chromosome 10"/>
</dbReference>